<dbReference type="NCBIfam" id="TIGR00671">
    <property type="entry name" value="baf"/>
    <property type="match status" value="1"/>
</dbReference>
<keyword evidence="16" id="KW-0479">Metal-binding</keyword>
<proteinExistence type="inferred from homology"/>
<evidence type="ECO:0000313" key="18">
    <source>
        <dbReference type="Proteomes" id="UP000323161"/>
    </source>
</evidence>
<feature type="binding site" evidence="16">
    <location>
        <begin position="6"/>
        <end position="13"/>
    </location>
    <ligand>
        <name>ATP</name>
        <dbReference type="ChEBI" id="CHEBI:30616"/>
    </ligand>
</feature>
<feature type="binding site" evidence="16">
    <location>
        <position position="123"/>
    </location>
    <ligand>
        <name>ATP</name>
        <dbReference type="ChEBI" id="CHEBI:30616"/>
    </ligand>
</feature>
<comment type="subunit">
    <text evidence="5 16">Homodimer.</text>
</comment>
<comment type="subcellular location">
    <subcellularLocation>
        <location evidence="3 16">Cytoplasm</location>
    </subcellularLocation>
</comment>
<dbReference type="Pfam" id="PF03309">
    <property type="entry name" value="Pan_kinase"/>
    <property type="match status" value="1"/>
</dbReference>
<reference evidence="17 18" key="1">
    <citation type="submission" date="2019-08" db="EMBL/GenBank/DDBJ databases">
        <title>Marinobacter ZYF650 sp. nov., a marine bacterium isolated from seawater of the Mariana trench.</title>
        <authorList>
            <person name="Ahmad W."/>
        </authorList>
    </citation>
    <scope>NUCLEOTIDE SEQUENCE [LARGE SCALE GENOMIC DNA]</scope>
    <source>
        <strain evidence="17 18">ZYF650</strain>
    </source>
</reference>
<evidence type="ECO:0000256" key="13">
    <source>
        <dbReference type="ARBA" id="ARBA00022993"/>
    </source>
</evidence>
<feature type="binding site" evidence="16">
    <location>
        <begin position="98"/>
        <end position="101"/>
    </location>
    <ligand>
        <name>substrate</name>
    </ligand>
</feature>
<evidence type="ECO:0000256" key="11">
    <source>
        <dbReference type="ARBA" id="ARBA00022840"/>
    </source>
</evidence>
<evidence type="ECO:0000256" key="16">
    <source>
        <dbReference type="HAMAP-Rule" id="MF_01274"/>
    </source>
</evidence>
<evidence type="ECO:0000256" key="5">
    <source>
        <dbReference type="ARBA" id="ARBA00011738"/>
    </source>
</evidence>
<comment type="catalytic activity">
    <reaction evidence="1 16">
        <text>(R)-pantothenate + ATP = (R)-4'-phosphopantothenate + ADP + H(+)</text>
        <dbReference type="Rhea" id="RHEA:16373"/>
        <dbReference type="ChEBI" id="CHEBI:10986"/>
        <dbReference type="ChEBI" id="CHEBI:15378"/>
        <dbReference type="ChEBI" id="CHEBI:29032"/>
        <dbReference type="ChEBI" id="CHEBI:30616"/>
        <dbReference type="ChEBI" id="CHEBI:456216"/>
        <dbReference type="EC" id="2.7.1.33"/>
    </reaction>
</comment>
<feature type="binding site" evidence="16">
    <location>
        <position position="91"/>
    </location>
    <ligand>
        <name>substrate</name>
    </ligand>
</feature>
<keyword evidence="13 16" id="KW-0173">Coenzyme A biosynthesis</keyword>
<evidence type="ECO:0000256" key="9">
    <source>
        <dbReference type="ARBA" id="ARBA00022741"/>
    </source>
</evidence>
<comment type="similarity">
    <text evidence="14 16">Belongs to the type III pantothenate kinase family.</text>
</comment>
<accession>A0A5B0V761</accession>
<comment type="caution">
    <text evidence="17">The sequence shown here is derived from an EMBL/GenBank/DDBJ whole genome shotgun (WGS) entry which is preliminary data.</text>
</comment>
<keyword evidence="11 16" id="KW-0067">ATP-binding</keyword>
<comment type="function">
    <text evidence="16">Catalyzes the phosphorylation of pantothenate (Pan), the first step in CoA biosynthesis.</text>
</comment>
<dbReference type="Gene3D" id="3.30.420.40">
    <property type="match status" value="2"/>
</dbReference>
<keyword evidence="8 16" id="KW-0808">Transferase</keyword>
<dbReference type="CDD" id="cd24015">
    <property type="entry name" value="ASKHA_NBD_PanK-III"/>
    <property type="match status" value="1"/>
</dbReference>
<dbReference type="PANTHER" id="PTHR34265">
    <property type="entry name" value="TYPE III PANTOTHENATE KINASE"/>
    <property type="match status" value="1"/>
</dbReference>
<dbReference type="InterPro" id="IPR004619">
    <property type="entry name" value="Type_III_PanK"/>
</dbReference>
<dbReference type="UniPathway" id="UPA00241">
    <property type="reaction ID" value="UER00352"/>
</dbReference>
<dbReference type="HAMAP" id="MF_01274">
    <property type="entry name" value="Pantothen_kinase_3"/>
    <property type="match status" value="1"/>
</dbReference>
<evidence type="ECO:0000256" key="8">
    <source>
        <dbReference type="ARBA" id="ARBA00022679"/>
    </source>
</evidence>
<evidence type="ECO:0000256" key="4">
    <source>
        <dbReference type="ARBA" id="ARBA00005225"/>
    </source>
</evidence>
<organism evidence="17 18">
    <name type="scientific">Marinobacter salinexigens</name>
    <dbReference type="NCBI Taxonomy" id="2919747"/>
    <lineage>
        <taxon>Bacteria</taxon>
        <taxon>Pseudomonadati</taxon>
        <taxon>Pseudomonadota</taxon>
        <taxon>Gammaproteobacteria</taxon>
        <taxon>Pseudomonadales</taxon>
        <taxon>Marinobacteraceae</taxon>
        <taxon>Marinobacter</taxon>
    </lineage>
</organism>
<feature type="binding site" evidence="16">
    <location>
        <position position="120"/>
    </location>
    <ligand>
        <name>K(+)</name>
        <dbReference type="ChEBI" id="CHEBI:29103"/>
    </ligand>
</feature>
<evidence type="ECO:0000256" key="7">
    <source>
        <dbReference type="ARBA" id="ARBA00022490"/>
    </source>
</evidence>
<dbReference type="Proteomes" id="UP000323161">
    <property type="component" value="Unassembled WGS sequence"/>
</dbReference>
<gene>
    <name evidence="16" type="primary">coaX</name>
    <name evidence="17" type="ORF">FWJ25_18960</name>
</gene>
<dbReference type="EMBL" id="VTUU01000018">
    <property type="protein sequence ID" value="KAA1170462.1"/>
    <property type="molecule type" value="Genomic_DNA"/>
</dbReference>
<evidence type="ECO:0000256" key="10">
    <source>
        <dbReference type="ARBA" id="ARBA00022777"/>
    </source>
</evidence>
<dbReference type="EC" id="2.7.1.33" evidence="6 16"/>
<evidence type="ECO:0000256" key="2">
    <source>
        <dbReference type="ARBA" id="ARBA00001958"/>
    </source>
</evidence>
<evidence type="ECO:0000256" key="6">
    <source>
        <dbReference type="ARBA" id="ARBA00012102"/>
    </source>
</evidence>
<feature type="binding site" evidence="16">
    <location>
        <position position="175"/>
    </location>
    <ligand>
        <name>substrate</name>
    </ligand>
</feature>
<dbReference type="SUPFAM" id="SSF53067">
    <property type="entry name" value="Actin-like ATPase domain"/>
    <property type="match status" value="2"/>
</dbReference>
<dbReference type="InterPro" id="IPR043129">
    <property type="entry name" value="ATPase_NBD"/>
</dbReference>
<evidence type="ECO:0000256" key="1">
    <source>
        <dbReference type="ARBA" id="ARBA00001206"/>
    </source>
</evidence>
<dbReference type="GO" id="GO:0004594">
    <property type="term" value="F:pantothenate kinase activity"/>
    <property type="evidence" value="ECO:0007669"/>
    <property type="project" value="UniProtKB-UniRule"/>
</dbReference>
<evidence type="ECO:0000256" key="14">
    <source>
        <dbReference type="ARBA" id="ARBA00038036"/>
    </source>
</evidence>
<evidence type="ECO:0000256" key="15">
    <source>
        <dbReference type="ARBA" id="ARBA00040883"/>
    </source>
</evidence>
<name>A0A5B0V761_9GAMM</name>
<keyword evidence="10 16" id="KW-0418">Kinase</keyword>
<keyword evidence="12 16" id="KW-0630">Potassium</keyword>
<dbReference type="GO" id="GO:0005524">
    <property type="term" value="F:ATP binding"/>
    <property type="evidence" value="ECO:0007669"/>
    <property type="project" value="UniProtKB-UniRule"/>
</dbReference>
<evidence type="ECO:0000256" key="3">
    <source>
        <dbReference type="ARBA" id="ARBA00004496"/>
    </source>
</evidence>
<feature type="active site" description="Proton acceptor" evidence="16">
    <location>
        <position position="100"/>
    </location>
</feature>
<evidence type="ECO:0000256" key="12">
    <source>
        <dbReference type="ARBA" id="ARBA00022958"/>
    </source>
</evidence>
<comment type="cofactor">
    <cofactor evidence="16">
        <name>NH4(+)</name>
        <dbReference type="ChEBI" id="CHEBI:28938"/>
    </cofactor>
    <cofactor evidence="16">
        <name>K(+)</name>
        <dbReference type="ChEBI" id="CHEBI:29103"/>
    </cofactor>
    <text evidence="16">A monovalent cation. Ammonium or potassium.</text>
</comment>
<dbReference type="GO" id="GO:0046872">
    <property type="term" value="F:metal ion binding"/>
    <property type="evidence" value="ECO:0007669"/>
    <property type="project" value="UniProtKB-KW"/>
</dbReference>
<comment type="cofactor">
    <cofactor evidence="2">
        <name>K(+)</name>
        <dbReference type="ChEBI" id="CHEBI:29103"/>
    </cofactor>
</comment>
<comment type="pathway">
    <text evidence="4 16">Cofactor biosynthesis; coenzyme A biosynthesis; CoA from (R)-pantothenate: step 1/5.</text>
</comment>
<dbReference type="RefSeq" id="WP_149601833.1">
    <property type="nucleotide sequence ID" value="NZ_VTUU01000018.1"/>
</dbReference>
<keyword evidence="9 16" id="KW-0547">Nucleotide-binding</keyword>
<protein>
    <recommendedName>
        <fullName evidence="15 16">Type III pantothenate kinase</fullName>
        <ecNumber evidence="6 16">2.7.1.33</ecNumber>
    </recommendedName>
    <alternativeName>
        <fullName evidence="16">PanK-III</fullName>
    </alternativeName>
    <alternativeName>
        <fullName evidence="16">Pantothenic acid kinase</fullName>
    </alternativeName>
</protein>
<sequence>MKLLVDAGNTRVKWRLSGAAGVVGQGAVLFDEVASIPELANYAQQITSIVVSTVISEERRRQLNDVLLERVKAPVRFYWAETERRGLRNAYEDPARMGADRWHAMYGAWRLCSGGFAVIDAGSAITIDYVDASGMHLGGYILPGVQMMFRSLRTDAARIGFDVNEALTPVPGHDTGECVNHGLAWLSSSVSERIMKDVEFYGLSHVLVTGGDARRLLDLGLSAREIPELVLDGLERIDTEEAGR</sequence>
<dbReference type="GO" id="GO:0005737">
    <property type="term" value="C:cytoplasm"/>
    <property type="evidence" value="ECO:0007669"/>
    <property type="project" value="UniProtKB-SubCell"/>
</dbReference>
<dbReference type="AlphaFoldDB" id="A0A5B0V761"/>
<keyword evidence="7 16" id="KW-0963">Cytoplasm</keyword>
<dbReference type="GO" id="GO:0015937">
    <property type="term" value="P:coenzyme A biosynthetic process"/>
    <property type="evidence" value="ECO:0007669"/>
    <property type="project" value="UniProtKB-UniRule"/>
</dbReference>
<keyword evidence="18" id="KW-1185">Reference proteome</keyword>
<evidence type="ECO:0000313" key="17">
    <source>
        <dbReference type="EMBL" id="KAA1170462.1"/>
    </source>
</evidence>
<dbReference type="PANTHER" id="PTHR34265:SF1">
    <property type="entry name" value="TYPE III PANTOTHENATE KINASE"/>
    <property type="match status" value="1"/>
</dbReference>